<evidence type="ECO:0000313" key="1">
    <source>
        <dbReference type="EMBL" id="GGE39682.1"/>
    </source>
</evidence>
<organism evidence="1 2">
    <name type="scientific">Pullulanibacillus camelliae</name>
    <dbReference type="NCBI Taxonomy" id="1707096"/>
    <lineage>
        <taxon>Bacteria</taxon>
        <taxon>Bacillati</taxon>
        <taxon>Bacillota</taxon>
        <taxon>Bacilli</taxon>
        <taxon>Bacillales</taxon>
        <taxon>Sporolactobacillaceae</taxon>
        <taxon>Pullulanibacillus</taxon>
    </lineage>
</organism>
<dbReference type="EMBL" id="BMIR01000007">
    <property type="protein sequence ID" value="GGE39682.1"/>
    <property type="molecule type" value="Genomic_DNA"/>
</dbReference>
<protein>
    <submittedName>
        <fullName evidence="1">Uncharacterized protein</fullName>
    </submittedName>
</protein>
<comment type="caution">
    <text evidence="1">The sequence shown here is derived from an EMBL/GenBank/DDBJ whole genome shotgun (WGS) entry which is preliminary data.</text>
</comment>
<evidence type="ECO:0000313" key="2">
    <source>
        <dbReference type="Proteomes" id="UP000628775"/>
    </source>
</evidence>
<reference evidence="1" key="2">
    <citation type="submission" date="2020-09" db="EMBL/GenBank/DDBJ databases">
        <authorList>
            <person name="Sun Q."/>
            <person name="Zhou Y."/>
        </authorList>
    </citation>
    <scope>NUCLEOTIDE SEQUENCE</scope>
    <source>
        <strain evidence="1">CGMCC 1.15371</strain>
    </source>
</reference>
<keyword evidence="2" id="KW-1185">Reference proteome</keyword>
<dbReference type="Proteomes" id="UP000628775">
    <property type="component" value="Unassembled WGS sequence"/>
</dbReference>
<proteinExistence type="predicted"/>
<name>A0A8J2YH14_9BACL</name>
<reference evidence="1" key="1">
    <citation type="journal article" date="2014" name="Int. J. Syst. Evol. Microbiol.">
        <title>Complete genome sequence of Corynebacterium casei LMG S-19264T (=DSM 44701T), isolated from a smear-ripened cheese.</title>
        <authorList>
            <consortium name="US DOE Joint Genome Institute (JGI-PGF)"/>
            <person name="Walter F."/>
            <person name="Albersmeier A."/>
            <person name="Kalinowski J."/>
            <person name="Ruckert C."/>
        </authorList>
    </citation>
    <scope>NUCLEOTIDE SEQUENCE</scope>
    <source>
        <strain evidence="1">CGMCC 1.15371</strain>
    </source>
</reference>
<sequence>MRLDARGNKKGVNAQFSLSGEQRAFSVNKALGEKDYPMIYVAPHPKTVAVLQEQTDTLVMYKRHLPTCL</sequence>
<dbReference type="AlphaFoldDB" id="A0A8J2YH14"/>
<gene>
    <name evidence="1" type="ORF">GCM10011391_18130</name>
</gene>
<accession>A0A8J2YH14</accession>